<keyword evidence="4" id="KW-0479">Metal-binding</keyword>
<evidence type="ECO:0000256" key="8">
    <source>
        <dbReference type="ARBA" id="ARBA00023136"/>
    </source>
</evidence>
<dbReference type="InterPro" id="IPR036396">
    <property type="entry name" value="Cyt_P450_sf"/>
</dbReference>
<keyword evidence="8 10" id="KW-0472">Membrane</keyword>
<feature type="region of interest" description="Disordered" evidence="9">
    <location>
        <begin position="116"/>
        <end position="196"/>
    </location>
</feature>
<gene>
    <name evidence="11" type="ORF">M6B38_238845</name>
</gene>
<dbReference type="GO" id="GO:0016020">
    <property type="term" value="C:membrane"/>
    <property type="evidence" value="ECO:0007669"/>
    <property type="project" value="UniProtKB-SubCell"/>
</dbReference>
<comment type="similarity">
    <text evidence="2">Belongs to the cytochrome P450 family.</text>
</comment>
<name>A0AAX6DLR6_IRIPA</name>
<reference evidence="11" key="2">
    <citation type="submission" date="2023-04" db="EMBL/GenBank/DDBJ databases">
        <authorList>
            <person name="Bruccoleri R.E."/>
            <person name="Oakeley E.J."/>
            <person name="Faust A.-M."/>
            <person name="Dessus-Babus S."/>
            <person name="Altorfer M."/>
            <person name="Burckhardt D."/>
            <person name="Oertli M."/>
            <person name="Naumann U."/>
            <person name="Petersen F."/>
            <person name="Wong J."/>
        </authorList>
    </citation>
    <scope>NUCLEOTIDE SEQUENCE</scope>
    <source>
        <strain evidence="11">GSM-AAB239-AS_SAM_17_03QT</strain>
        <tissue evidence="11">Leaf</tissue>
    </source>
</reference>
<keyword evidence="7" id="KW-0408">Iron</keyword>
<evidence type="ECO:0000256" key="7">
    <source>
        <dbReference type="ARBA" id="ARBA00023004"/>
    </source>
</evidence>
<dbReference type="EMBL" id="JANAVB010043419">
    <property type="protein sequence ID" value="KAJ6792678.1"/>
    <property type="molecule type" value="Genomic_DNA"/>
</dbReference>
<dbReference type="Gene3D" id="1.10.630.10">
    <property type="entry name" value="Cytochrome P450"/>
    <property type="match status" value="1"/>
</dbReference>
<evidence type="ECO:0000313" key="11">
    <source>
        <dbReference type="EMBL" id="KAJ6792678.1"/>
    </source>
</evidence>
<evidence type="ECO:0000256" key="5">
    <source>
        <dbReference type="ARBA" id="ARBA00022989"/>
    </source>
</evidence>
<evidence type="ECO:0000256" key="4">
    <source>
        <dbReference type="ARBA" id="ARBA00022723"/>
    </source>
</evidence>
<dbReference type="GO" id="GO:0005506">
    <property type="term" value="F:iron ion binding"/>
    <property type="evidence" value="ECO:0007669"/>
    <property type="project" value="InterPro"/>
</dbReference>
<feature type="transmembrane region" description="Helical" evidence="10">
    <location>
        <begin position="20"/>
        <end position="37"/>
    </location>
</feature>
<dbReference type="Proteomes" id="UP001140949">
    <property type="component" value="Unassembled WGS sequence"/>
</dbReference>
<evidence type="ECO:0000256" key="3">
    <source>
        <dbReference type="ARBA" id="ARBA00022692"/>
    </source>
</evidence>
<feature type="compositionally biased region" description="Basic residues" evidence="9">
    <location>
        <begin position="125"/>
        <end position="137"/>
    </location>
</feature>
<dbReference type="GO" id="GO:0020037">
    <property type="term" value="F:heme binding"/>
    <property type="evidence" value="ECO:0007669"/>
    <property type="project" value="InterPro"/>
</dbReference>
<proteinExistence type="inferred from homology"/>
<accession>A0AAX6DLR6</accession>
<reference evidence="11" key="1">
    <citation type="journal article" date="2023" name="GigaByte">
        <title>Genome assembly of the bearded iris, Iris pallida Lam.</title>
        <authorList>
            <person name="Bruccoleri R.E."/>
            <person name="Oakeley E.J."/>
            <person name="Faust A.M.E."/>
            <person name="Altorfer M."/>
            <person name="Dessus-Babus S."/>
            <person name="Burckhardt D."/>
            <person name="Oertli M."/>
            <person name="Naumann U."/>
            <person name="Petersen F."/>
            <person name="Wong J."/>
        </authorList>
    </citation>
    <scope>NUCLEOTIDE SEQUENCE</scope>
    <source>
        <strain evidence="11">GSM-AAB239-AS_SAM_17_03QT</strain>
    </source>
</reference>
<evidence type="ECO:0000313" key="12">
    <source>
        <dbReference type="Proteomes" id="UP001140949"/>
    </source>
</evidence>
<keyword evidence="6" id="KW-0560">Oxidoreductase</keyword>
<evidence type="ECO:0000256" key="10">
    <source>
        <dbReference type="SAM" id="Phobius"/>
    </source>
</evidence>
<comment type="subcellular location">
    <subcellularLocation>
        <location evidence="1">Membrane</location>
        <topology evidence="1">Single-pass membrane protein</topology>
    </subcellularLocation>
</comment>
<dbReference type="SUPFAM" id="SSF48264">
    <property type="entry name" value="Cytochrome P450"/>
    <property type="match status" value="1"/>
</dbReference>
<evidence type="ECO:0000256" key="9">
    <source>
        <dbReference type="SAM" id="MobiDB-lite"/>
    </source>
</evidence>
<dbReference type="GO" id="GO:0004497">
    <property type="term" value="F:monooxygenase activity"/>
    <property type="evidence" value="ECO:0007669"/>
    <property type="project" value="InterPro"/>
</dbReference>
<evidence type="ECO:0000256" key="1">
    <source>
        <dbReference type="ARBA" id="ARBA00004167"/>
    </source>
</evidence>
<organism evidence="11 12">
    <name type="scientific">Iris pallida</name>
    <name type="common">Sweet iris</name>
    <dbReference type="NCBI Taxonomy" id="29817"/>
    <lineage>
        <taxon>Eukaryota</taxon>
        <taxon>Viridiplantae</taxon>
        <taxon>Streptophyta</taxon>
        <taxon>Embryophyta</taxon>
        <taxon>Tracheophyta</taxon>
        <taxon>Spermatophyta</taxon>
        <taxon>Magnoliopsida</taxon>
        <taxon>Liliopsida</taxon>
        <taxon>Asparagales</taxon>
        <taxon>Iridaceae</taxon>
        <taxon>Iridoideae</taxon>
        <taxon>Irideae</taxon>
        <taxon>Iris</taxon>
    </lineage>
</organism>
<dbReference type="GO" id="GO:0016705">
    <property type="term" value="F:oxidoreductase activity, acting on paired donors, with incorporation or reduction of molecular oxygen"/>
    <property type="evidence" value="ECO:0007669"/>
    <property type="project" value="InterPro"/>
</dbReference>
<dbReference type="PANTHER" id="PTHR24296">
    <property type="entry name" value="CYTOCHROME P450"/>
    <property type="match status" value="1"/>
</dbReference>
<keyword evidence="3 10" id="KW-0812">Transmembrane</keyword>
<dbReference type="AlphaFoldDB" id="A0AAX6DLR6"/>
<sequence>MTMDSNVMQQTSNMDWKWQANWWYATIFFSLLVFFLVNRNHVVPLRWPVVGMLPALLINLHRLHDFMTSLLKVTGGTFMFEGPWFMGLDMMITCDPTNAKHMFTTHFSNYIKGPGRRLSGDIRHPRGRDHHRGRRKLVKAEKDGQRAHEKPQLPVLRGEKQPRQGREGSAASSREDGRPRPRLRPAGFHEEERVEK</sequence>
<evidence type="ECO:0000256" key="6">
    <source>
        <dbReference type="ARBA" id="ARBA00023002"/>
    </source>
</evidence>
<protein>
    <submittedName>
        <fullName evidence="11">Alkane hydroxylase MAH1-like</fullName>
    </submittedName>
</protein>
<keyword evidence="12" id="KW-1185">Reference proteome</keyword>
<keyword evidence="5 10" id="KW-1133">Transmembrane helix</keyword>
<evidence type="ECO:0000256" key="2">
    <source>
        <dbReference type="ARBA" id="ARBA00010617"/>
    </source>
</evidence>
<comment type="caution">
    <text evidence="11">The sequence shown here is derived from an EMBL/GenBank/DDBJ whole genome shotgun (WGS) entry which is preliminary data.</text>
</comment>
<feature type="compositionally biased region" description="Basic and acidic residues" evidence="9">
    <location>
        <begin position="187"/>
        <end position="196"/>
    </location>
</feature>
<feature type="compositionally biased region" description="Basic and acidic residues" evidence="9">
    <location>
        <begin position="138"/>
        <end position="166"/>
    </location>
</feature>